<dbReference type="Gene3D" id="3.30.920.30">
    <property type="entry name" value="Hypothetical protein"/>
    <property type="match status" value="1"/>
</dbReference>
<gene>
    <name evidence="7" type="ORF">EAF64_08555</name>
</gene>
<evidence type="ECO:0000256" key="1">
    <source>
        <dbReference type="ARBA" id="ARBA00022649"/>
    </source>
</evidence>
<evidence type="ECO:0000256" key="3">
    <source>
        <dbReference type="ARBA" id="ARBA00022759"/>
    </source>
</evidence>
<dbReference type="AlphaFoldDB" id="A0A498L321"/>
<dbReference type="SUPFAM" id="SSF54786">
    <property type="entry name" value="YcfA/nrd intein domain"/>
    <property type="match status" value="1"/>
</dbReference>
<dbReference type="EMBL" id="RDFA01000002">
    <property type="protein sequence ID" value="RXK50586.1"/>
    <property type="molecule type" value="Genomic_DNA"/>
</dbReference>
<evidence type="ECO:0000256" key="5">
    <source>
        <dbReference type="ARBA" id="ARBA00022884"/>
    </source>
</evidence>
<keyword evidence="6" id="KW-0346">Stress response</keyword>
<dbReference type="GO" id="GO:0016787">
    <property type="term" value="F:hydrolase activity"/>
    <property type="evidence" value="ECO:0007669"/>
    <property type="project" value="UniProtKB-KW"/>
</dbReference>
<keyword evidence="2" id="KW-0540">Nuclease</keyword>
<dbReference type="GO" id="GO:0004519">
    <property type="term" value="F:endonuclease activity"/>
    <property type="evidence" value="ECO:0007669"/>
    <property type="project" value="UniProtKB-KW"/>
</dbReference>
<reference evidence="7 8" key="1">
    <citation type="submission" date="2019-01" db="EMBL/GenBank/DDBJ databases">
        <title>Halorientalis sp. F13-25 a new haloarchaeum isolated from hypersaline water.</title>
        <authorList>
            <person name="Ana D.-V."/>
            <person name="Cristina S.-P."/>
            <person name="Antonio V."/>
        </authorList>
    </citation>
    <scope>NUCLEOTIDE SEQUENCE [LARGE SCALE GENOMIC DNA]</scope>
    <source>
        <strain evidence="7 8">F13-25</strain>
    </source>
</reference>
<evidence type="ECO:0000256" key="2">
    <source>
        <dbReference type="ARBA" id="ARBA00022722"/>
    </source>
</evidence>
<dbReference type="Pfam" id="PF07927">
    <property type="entry name" value="HicA_toxin"/>
    <property type="match status" value="1"/>
</dbReference>
<keyword evidence="3" id="KW-0255">Endonuclease</keyword>
<keyword evidence="1" id="KW-1277">Toxin-antitoxin system</keyword>
<dbReference type="InterPro" id="IPR038570">
    <property type="entry name" value="HicA_sf"/>
</dbReference>
<evidence type="ECO:0000313" key="7">
    <source>
        <dbReference type="EMBL" id="RXK50586.1"/>
    </source>
</evidence>
<dbReference type="Proteomes" id="UP000289691">
    <property type="component" value="Unassembled WGS sequence"/>
</dbReference>
<dbReference type="GO" id="GO:0003729">
    <property type="term" value="F:mRNA binding"/>
    <property type="evidence" value="ECO:0007669"/>
    <property type="project" value="InterPro"/>
</dbReference>
<dbReference type="OrthoDB" id="7619at2157"/>
<keyword evidence="4" id="KW-0378">Hydrolase</keyword>
<dbReference type="InterPro" id="IPR012933">
    <property type="entry name" value="HicA_mRNA_interferase"/>
</dbReference>
<evidence type="ECO:0000256" key="4">
    <source>
        <dbReference type="ARBA" id="ARBA00022801"/>
    </source>
</evidence>
<evidence type="ECO:0000256" key="6">
    <source>
        <dbReference type="ARBA" id="ARBA00023016"/>
    </source>
</evidence>
<organism evidence="7 8">
    <name type="scientific">Halorientalis pallida</name>
    <dbReference type="NCBI Taxonomy" id="2479928"/>
    <lineage>
        <taxon>Archaea</taxon>
        <taxon>Methanobacteriati</taxon>
        <taxon>Methanobacteriota</taxon>
        <taxon>Stenosarchaea group</taxon>
        <taxon>Halobacteria</taxon>
        <taxon>Halobacteriales</taxon>
        <taxon>Haloarculaceae</taxon>
        <taxon>Halorientalis</taxon>
    </lineage>
</organism>
<comment type="caution">
    <text evidence="7">The sequence shown here is derived from an EMBL/GenBank/DDBJ whole genome shotgun (WGS) entry which is preliminary data.</text>
</comment>
<proteinExistence type="predicted"/>
<name>A0A498L321_9EURY</name>
<accession>A0A498L321</accession>
<keyword evidence="5" id="KW-0694">RNA-binding</keyword>
<protein>
    <submittedName>
        <fullName evidence="7">Type II toxin-antitoxin system HicA family toxin</fullName>
    </submittedName>
</protein>
<evidence type="ECO:0000313" key="8">
    <source>
        <dbReference type="Proteomes" id="UP000289691"/>
    </source>
</evidence>
<keyword evidence="8" id="KW-1185">Reference proteome</keyword>
<dbReference type="RefSeq" id="WP_129068546.1">
    <property type="nucleotide sequence ID" value="NZ_RDFA01000002.1"/>
</dbReference>
<sequence>MSRRTYSGREIVKALDEWGYRRVDQSGSHVKLRYIHPDTGERRTVIVPMHDEVATGTLREIADQCEAKDFQKFLDAIEDLV</sequence>